<feature type="compositionally biased region" description="Polar residues" evidence="2">
    <location>
        <begin position="209"/>
        <end position="220"/>
    </location>
</feature>
<keyword evidence="1" id="KW-0863">Zinc-finger</keyword>
<evidence type="ECO:0000313" key="4">
    <source>
        <dbReference type="EMBL" id="KAJ0961712.1"/>
    </source>
</evidence>
<feature type="region of interest" description="Disordered" evidence="2">
    <location>
        <begin position="140"/>
        <end position="220"/>
    </location>
</feature>
<dbReference type="GO" id="GO:0003676">
    <property type="term" value="F:nucleic acid binding"/>
    <property type="evidence" value="ECO:0007669"/>
    <property type="project" value="InterPro"/>
</dbReference>
<protein>
    <recommendedName>
        <fullName evidence="3">CCHC-type domain-containing protein</fullName>
    </recommendedName>
</protein>
<feature type="compositionally biased region" description="Acidic residues" evidence="2">
    <location>
        <begin position="199"/>
        <end position="208"/>
    </location>
</feature>
<dbReference type="Pfam" id="PF14392">
    <property type="entry name" value="zf-CCHC_4"/>
    <property type="match status" value="1"/>
</dbReference>
<feature type="domain" description="CCHC-type" evidence="3">
    <location>
        <begin position="15"/>
        <end position="28"/>
    </location>
</feature>
<evidence type="ECO:0000256" key="2">
    <source>
        <dbReference type="SAM" id="MobiDB-lite"/>
    </source>
</evidence>
<name>A0A9D5H3B0_9LILI</name>
<gene>
    <name evidence="4" type="ORF">J5N97_000031</name>
</gene>
<keyword evidence="5" id="KW-1185">Reference proteome</keyword>
<evidence type="ECO:0000313" key="5">
    <source>
        <dbReference type="Proteomes" id="UP001085076"/>
    </source>
</evidence>
<evidence type="ECO:0000256" key="1">
    <source>
        <dbReference type="PROSITE-ProRule" id="PRU00047"/>
    </source>
</evidence>
<keyword evidence="1" id="KW-0479">Metal-binding</keyword>
<organism evidence="4 5">
    <name type="scientific">Dioscorea zingiberensis</name>
    <dbReference type="NCBI Taxonomy" id="325984"/>
    <lineage>
        <taxon>Eukaryota</taxon>
        <taxon>Viridiplantae</taxon>
        <taxon>Streptophyta</taxon>
        <taxon>Embryophyta</taxon>
        <taxon>Tracheophyta</taxon>
        <taxon>Spermatophyta</taxon>
        <taxon>Magnoliopsida</taxon>
        <taxon>Liliopsida</taxon>
        <taxon>Dioscoreales</taxon>
        <taxon>Dioscoreaceae</taxon>
        <taxon>Dioscorea</taxon>
    </lineage>
</organism>
<accession>A0A9D5H3B0</accession>
<dbReference type="InterPro" id="IPR025836">
    <property type="entry name" value="Zn_knuckle_CX2CX4HX4C"/>
</dbReference>
<dbReference type="Proteomes" id="UP001085076">
    <property type="component" value="Unassembled WGS sequence"/>
</dbReference>
<evidence type="ECO:0000259" key="3">
    <source>
        <dbReference type="PROSITE" id="PS50158"/>
    </source>
</evidence>
<comment type="caution">
    <text evidence="4">The sequence shown here is derived from an EMBL/GenBank/DDBJ whole genome shotgun (WGS) entry which is preliminary data.</text>
</comment>
<dbReference type="EMBL" id="JAGGNH010000011">
    <property type="protein sequence ID" value="KAJ0961712.1"/>
    <property type="molecule type" value="Genomic_DNA"/>
</dbReference>
<reference evidence="4 5" key="1">
    <citation type="journal article" date="2022" name="Hortic Res">
        <title>The genome of Dioscorea zingiberensis sheds light on the biosynthesis, origin and evolution of the medicinally important diosgenin saponins.</title>
        <authorList>
            <person name="Li Y."/>
            <person name="Tan C."/>
            <person name="Li Z."/>
            <person name="Guo J."/>
            <person name="Li S."/>
            <person name="Chen X."/>
            <person name="Wang C."/>
            <person name="Dai X."/>
            <person name="Yang H."/>
            <person name="Song W."/>
            <person name="Hou L."/>
            <person name="Xu J."/>
            <person name="Tong Z."/>
            <person name="Xu A."/>
            <person name="Yuan X."/>
            <person name="Wang W."/>
            <person name="Yang Q."/>
            <person name="Chen L."/>
            <person name="Sun Z."/>
            <person name="Wang K."/>
            <person name="Pan B."/>
            <person name="Chen J."/>
            <person name="Bao Y."/>
            <person name="Liu F."/>
            <person name="Qi X."/>
            <person name="Gang D.R."/>
            <person name="Wen J."/>
            <person name="Li J."/>
        </authorList>
    </citation>
    <scope>NUCLEOTIDE SEQUENCE [LARGE SCALE GENOMIC DNA]</scope>
    <source>
        <strain evidence="4">Dzin_1.0</strain>
    </source>
</reference>
<proteinExistence type="predicted"/>
<dbReference type="GO" id="GO:0008270">
    <property type="term" value="F:zinc ion binding"/>
    <property type="evidence" value="ECO:0007669"/>
    <property type="project" value="UniProtKB-KW"/>
</dbReference>
<feature type="region of interest" description="Disordered" evidence="2">
    <location>
        <begin position="26"/>
        <end position="121"/>
    </location>
</feature>
<dbReference type="AlphaFoldDB" id="A0A9D5H3B0"/>
<dbReference type="PROSITE" id="PS50158">
    <property type="entry name" value="ZF_CCHC"/>
    <property type="match status" value="1"/>
</dbReference>
<dbReference type="InterPro" id="IPR001878">
    <property type="entry name" value="Znf_CCHC"/>
</dbReference>
<feature type="compositionally biased region" description="Polar residues" evidence="2">
    <location>
        <begin position="34"/>
        <end position="45"/>
    </location>
</feature>
<keyword evidence="1" id="KW-0862">Zinc</keyword>
<sequence length="220" mass="24082">MVFVAVVYERLPVFCFKCGVIGHSEDKCTPGVTGDQTDNTGTRSANPDPKGKGAVTVEVGSSSRNTKSSGENSENTSEMQVDDQKEDKGPYGLWMTHTRRRNKGRMQNFNRRSSGEVHGRKTQGTRFEVLDTVLEETPARPLEQDSNGQMQEELGEGHVAPRTSNRYSGRGGRGTKSRGVLEGCEEEGQRKDTIMALEEPPDPGESMDLETNSGKNAEPS</sequence>
<feature type="compositionally biased region" description="Polar residues" evidence="2">
    <location>
        <begin position="59"/>
        <end position="79"/>
    </location>
</feature>